<dbReference type="CDD" id="cd16325">
    <property type="entry name" value="LolA"/>
    <property type="match status" value="1"/>
</dbReference>
<feature type="region of interest" description="Disordered" evidence="2">
    <location>
        <begin position="1"/>
        <end position="24"/>
    </location>
</feature>
<accession>A0AAX3E1L7</accession>
<protein>
    <submittedName>
        <fullName evidence="3">Outer-membrane lipoprotein carrier protein LolA</fullName>
    </submittedName>
</protein>
<dbReference type="InterPro" id="IPR029046">
    <property type="entry name" value="LolA/LolB/LppX"/>
</dbReference>
<name>A0AAX3E1L7_RHOPL</name>
<dbReference type="PANTHER" id="PTHR35869">
    <property type="entry name" value="OUTER-MEMBRANE LIPOPROTEIN CARRIER PROTEIN"/>
    <property type="match status" value="1"/>
</dbReference>
<dbReference type="SUPFAM" id="SSF89392">
    <property type="entry name" value="Prokaryotic lipoproteins and lipoprotein localization factors"/>
    <property type="match status" value="1"/>
</dbReference>
<dbReference type="Proteomes" id="UP001163166">
    <property type="component" value="Chromosome"/>
</dbReference>
<keyword evidence="3" id="KW-0449">Lipoprotein</keyword>
<keyword evidence="1" id="KW-0732">Signal</keyword>
<organism evidence="3 4">
    <name type="scientific">Rhodopseudomonas palustris</name>
    <dbReference type="NCBI Taxonomy" id="1076"/>
    <lineage>
        <taxon>Bacteria</taxon>
        <taxon>Pseudomonadati</taxon>
        <taxon>Pseudomonadota</taxon>
        <taxon>Alphaproteobacteria</taxon>
        <taxon>Hyphomicrobiales</taxon>
        <taxon>Nitrobacteraceae</taxon>
        <taxon>Rhodopseudomonas</taxon>
    </lineage>
</organism>
<proteinExistence type="predicted"/>
<dbReference type="AlphaFoldDB" id="A0AAX3E1L7"/>
<dbReference type="RefSeq" id="WP_264075143.1">
    <property type="nucleotide sequence ID" value="NZ_CP076676.1"/>
</dbReference>
<reference evidence="3" key="1">
    <citation type="journal article" date="2022" name="Biol. Control">
        <title>In silico genomic analysis of Rhodopseudomonas palustris strains revealed potential biocontrol agents and crop yield enhancers.</title>
        <authorList>
            <person name="Surachat K."/>
            <person name="Kantachote D."/>
            <person name="Deachamag P."/>
            <person name="Wonglapsuwan M."/>
        </authorList>
    </citation>
    <scope>NUCLEOTIDE SEQUENCE</scope>
    <source>
        <strain evidence="3">TLS06</strain>
    </source>
</reference>
<dbReference type="Gene3D" id="2.50.20.10">
    <property type="entry name" value="Lipoprotein localisation LolA/LolB/LppX"/>
    <property type="match status" value="1"/>
</dbReference>
<dbReference type="PANTHER" id="PTHR35869:SF1">
    <property type="entry name" value="OUTER-MEMBRANE LIPOPROTEIN CARRIER PROTEIN"/>
    <property type="match status" value="1"/>
</dbReference>
<evidence type="ECO:0000313" key="4">
    <source>
        <dbReference type="Proteomes" id="UP001163166"/>
    </source>
</evidence>
<evidence type="ECO:0000313" key="3">
    <source>
        <dbReference type="EMBL" id="UYO40007.1"/>
    </source>
</evidence>
<dbReference type="EMBL" id="CP076676">
    <property type="protein sequence ID" value="UYO40007.1"/>
    <property type="molecule type" value="Genomic_DNA"/>
</dbReference>
<feature type="region of interest" description="Disordered" evidence="2">
    <location>
        <begin position="72"/>
        <end position="122"/>
    </location>
</feature>
<sequence length="314" mass="34036">MQGADMGSRNRHSAPVAADQHRGDAVTAVQDMSLIKQFNDLMPNWTTAPRLRKLCAAAAAVAIVGAAIQPSAAEPVPAPKPSPRATQLSAAEPKQRAPQAPSQPPVAKLTTPPEPVIPDPRRNVPASIFTTFDAAQKAEAAKASAYLSSLQTLVGQFVQVGPDGSKLTGDFYIMKPGRVRFEYDDPSPISMIADGQSVVVRDRKLATQDVYPLSQTPLRYLLSDRLDLLRDTNVVSITSDDLYSNIIIEEKNAVIGTSRLLLMFGTKDGQLKQWTVTDPQGYDTTVAVYNLDTTRRPDPSMFKIDYTNYGTPPG</sequence>
<evidence type="ECO:0000256" key="2">
    <source>
        <dbReference type="SAM" id="MobiDB-lite"/>
    </source>
</evidence>
<dbReference type="InterPro" id="IPR004564">
    <property type="entry name" value="OM_lipoprot_carrier_LolA-like"/>
</dbReference>
<gene>
    <name evidence="3" type="ORF">KQX62_01490</name>
</gene>
<dbReference type="Pfam" id="PF03548">
    <property type="entry name" value="LolA"/>
    <property type="match status" value="1"/>
</dbReference>
<evidence type="ECO:0000256" key="1">
    <source>
        <dbReference type="ARBA" id="ARBA00022729"/>
    </source>
</evidence>